<dbReference type="RefSeq" id="WP_011824604.1">
    <property type="nucleotide sequence ID" value="NC_008819.1"/>
</dbReference>
<evidence type="ECO:0000313" key="3">
    <source>
        <dbReference type="Proteomes" id="UP000002592"/>
    </source>
</evidence>
<accession>A2C5A0</accession>
<feature type="domain" description="Glycosyl transferase family 1" evidence="1">
    <location>
        <begin position="200"/>
        <end position="343"/>
    </location>
</feature>
<dbReference type="GO" id="GO:0016757">
    <property type="term" value="F:glycosyltransferase activity"/>
    <property type="evidence" value="ECO:0007669"/>
    <property type="project" value="InterPro"/>
</dbReference>
<reference evidence="3" key="1">
    <citation type="journal article" date="2007" name="PLoS Genet.">
        <title>Patterns and implications of gene gain and loss in the evolution of Prochlorococcus.</title>
        <authorList>
            <person name="Kettler G.C."/>
            <person name="Martiny A.C."/>
            <person name="Huang K."/>
            <person name="Zucker J."/>
            <person name="Coleman M.L."/>
            <person name="Rodrigue S."/>
            <person name="Chen F."/>
            <person name="Lapidus A."/>
            <person name="Ferriera S."/>
            <person name="Johnson J."/>
            <person name="Steglich C."/>
            <person name="Church G.M."/>
            <person name="Richardson P."/>
            <person name="Chisholm S.W."/>
        </authorList>
    </citation>
    <scope>NUCLEOTIDE SEQUENCE [LARGE SCALE GENOMIC DNA]</scope>
    <source>
        <strain evidence="3">NATL1A</strain>
    </source>
</reference>
<dbReference type="EMBL" id="CP000553">
    <property type="protein sequence ID" value="ABM76660.1"/>
    <property type="molecule type" value="Genomic_DNA"/>
</dbReference>
<dbReference type="Pfam" id="PF00534">
    <property type="entry name" value="Glycos_transf_1"/>
    <property type="match status" value="1"/>
</dbReference>
<proteinExistence type="predicted"/>
<protein>
    <recommendedName>
        <fullName evidence="1">Glycosyl transferase family 1 domain-containing protein</fullName>
    </recommendedName>
</protein>
<dbReference type="PANTHER" id="PTHR12526">
    <property type="entry name" value="GLYCOSYLTRANSFERASE"/>
    <property type="match status" value="1"/>
</dbReference>
<dbReference type="InterPro" id="IPR001296">
    <property type="entry name" value="Glyco_trans_1"/>
</dbReference>
<dbReference type="PANTHER" id="PTHR12526:SF625">
    <property type="entry name" value="PHOSPHATIDYLINOSITOL GLYCAN-CLASS A"/>
    <property type="match status" value="1"/>
</dbReference>
<dbReference type="KEGG" id="pme:NATL1_21041"/>
<dbReference type="AlphaFoldDB" id="A2C5A0"/>
<name>A2C5A0_PROM1</name>
<sequence length="552" mass="62464">MSTNSTAIYYQSDAYTTSKQKLMGRNAAGESFLRAYFKYDNSHNLYVYPVSLEDLDCFKRKAIAYNRHEPIECITKRSLTKLVDVGNLFVPGPGLDQFAHERCFSGHNSWSLCGITHTTSSINAMDCISSLATAPIQEWDALICTSNAVKKHVNETLNSQFEYLKYRLGISKLVLPQLPVIPLGIHTSDFHFTDSEKFSSRNTLGIDDNSIVILYTGRLSFHAKAHPLAMYQALELSSKQTNIPIVLIECGWHANQSIADSFTEAAQRFCPSIKVLHLDGRINKNRSLAWSSADIFCSLPDNIQETFGIVPIEAMAAGLPVVVSDWDGYKDTVRDEIDGFRIPTLIPEEGLGADLMQRYSLGIDTYDMYCGHTSSLISVDVLSANRAFTKLIQSPSLRVKMGASGLKRAREMYDWSVIYKQYDDLFNHLNLIRKSSVLNDFDKQRFWPGRVNPFQGFSDYATNQLSLNSKVSLVDDDFQITFQRYIDIKDLKMVSFASYILPTHEEVKCIFNNLSKAPMKACDLLIPFELKRRPFILRTLVSLLKFNLIKLV</sequence>
<dbReference type="SUPFAM" id="SSF53756">
    <property type="entry name" value="UDP-Glycosyltransferase/glycogen phosphorylase"/>
    <property type="match status" value="1"/>
</dbReference>
<dbReference type="HOGENOM" id="CLU_033328_0_0_3"/>
<organism evidence="2 3">
    <name type="scientific">Prochlorococcus marinus (strain NATL1A)</name>
    <dbReference type="NCBI Taxonomy" id="167555"/>
    <lineage>
        <taxon>Bacteria</taxon>
        <taxon>Bacillati</taxon>
        <taxon>Cyanobacteriota</taxon>
        <taxon>Cyanophyceae</taxon>
        <taxon>Synechococcales</taxon>
        <taxon>Prochlorococcaceae</taxon>
        <taxon>Prochlorococcus</taxon>
    </lineage>
</organism>
<evidence type="ECO:0000313" key="2">
    <source>
        <dbReference type="EMBL" id="ABM76660.1"/>
    </source>
</evidence>
<evidence type="ECO:0000259" key="1">
    <source>
        <dbReference type="Pfam" id="PF00534"/>
    </source>
</evidence>
<gene>
    <name evidence="2" type="ordered locus">NATL1_21041</name>
</gene>
<dbReference type="CDD" id="cd03801">
    <property type="entry name" value="GT4_PimA-like"/>
    <property type="match status" value="1"/>
</dbReference>
<dbReference type="eggNOG" id="COG0438">
    <property type="taxonomic scope" value="Bacteria"/>
</dbReference>
<dbReference type="Proteomes" id="UP000002592">
    <property type="component" value="Chromosome"/>
</dbReference>
<dbReference type="CAZy" id="GT4">
    <property type="family name" value="Glycosyltransferase Family 4"/>
</dbReference>
<dbReference type="Gene3D" id="3.40.50.2000">
    <property type="entry name" value="Glycogen Phosphorylase B"/>
    <property type="match status" value="1"/>
</dbReference>